<name>A0ABD3RRN5_9STRA</name>
<sequence length="254" mass="28829">SLFLCRRVPHVLALAALCRVVLLVMYVAIIDVPRSARHCPLDLDGILHVWGDDEGGCYWSLSYAKAREKFVALGNLLKEQGLRRRRWQQSTGGIVVDVGSLSYDIHFLRELLLRKNNDCVDDDDVRPSPPSSISQALSPSSAFPPTAKVRKVLLIHSNNVNLNRNVLDSTTWIELHRRDPNKFHYVDMDASLNLSLGMGKKFSWADAARDRGYDGDLFELMRRDFEMAREEANSIHDNVVGDNAHRRHPTQTNQ</sequence>
<accession>A0ABD3RRN5</accession>
<keyword evidence="4" id="KW-1185">Reference proteome</keyword>
<reference evidence="3 4" key="1">
    <citation type="submission" date="2024-10" db="EMBL/GenBank/DDBJ databases">
        <title>Updated reference genomes for cyclostephanoid diatoms.</title>
        <authorList>
            <person name="Roberts W.R."/>
            <person name="Alverson A.J."/>
        </authorList>
    </citation>
    <scope>NUCLEOTIDE SEQUENCE [LARGE SCALE GENOMIC DNA]</scope>
    <source>
        <strain evidence="3 4">AJA228-03</strain>
    </source>
</reference>
<feature type="region of interest" description="Disordered" evidence="1">
    <location>
        <begin position="123"/>
        <end position="142"/>
    </location>
</feature>
<proteinExistence type="predicted"/>
<keyword evidence="2" id="KW-1133">Transmembrane helix</keyword>
<evidence type="ECO:0000313" key="3">
    <source>
        <dbReference type="EMBL" id="KAL3815543.1"/>
    </source>
</evidence>
<dbReference type="Proteomes" id="UP001530377">
    <property type="component" value="Unassembled WGS sequence"/>
</dbReference>
<feature type="transmembrane region" description="Helical" evidence="2">
    <location>
        <begin position="12"/>
        <end position="30"/>
    </location>
</feature>
<dbReference type="EMBL" id="JALLPB020000194">
    <property type="protein sequence ID" value="KAL3815543.1"/>
    <property type="molecule type" value="Genomic_DNA"/>
</dbReference>
<keyword evidence="2" id="KW-0812">Transmembrane</keyword>
<dbReference type="AlphaFoldDB" id="A0ABD3RRN5"/>
<keyword evidence="2" id="KW-0472">Membrane</keyword>
<evidence type="ECO:0000256" key="1">
    <source>
        <dbReference type="SAM" id="MobiDB-lite"/>
    </source>
</evidence>
<gene>
    <name evidence="3" type="ORF">ACHAXA_004188</name>
</gene>
<protein>
    <submittedName>
        <fullName evidence="3">Uncharacterized protein</fullName>
    </submittedName>
</protein>
<organism evidence="3 4">
    <name type="scientific">Cyclostephanos tholiformis</name>
    <dbReference type="NCBI Taxonomy" id="382380"/>
    <lineage>
        <taxon>Eukaryota</taxon>
        <taxon>Sar</taxon>
        <taxon>Stramenopiles</taxon>
        <taxon>Ochrophyta</taxon>
        <taxon>Bacillariophyta</taxon>
        <taxon>Coscinodiscophyceae</taxon>
        <taxon>Thalassiosirophycidae</taxon>
        <taxon>Stephanodiscales</taxon>
        <taxon>Stephanodiscaceae</taxon>
        <taxon>Cyclostephanos</taxon>
    </lineage>
</organism>
<feature type="compositionally biased region" description="Low complexity" evidence="1">
    <location>
        <begin position="131"/>
        <end position="141"/>
    </location>
</feature>
<feature type="non-terminal residue" evidence="3">
    <location>
        <position position="1"/>
    </location>
</feature>
<comment type="caution">
    <text evidence="3">The sequence shown here is derived from an EMBL/GenBank/DDBJ whole genome shotgun (WGS) entry which is preliminary data.</text>
</comment>
<evidence type="ECO:0000256" key="2">
    <source>
        <dbReference type="SAM" id="Phobius"/>
    </source>
</evidence>
<evidence type="ECO:0000313" key="4">
    <source>
        <dbReference type="Proteomes" id="UP001530377"/>
    </source>
</evidence>